<reference evidence="1" key="1">
    <citation type="submission" date="2022-04" db="EMBL/GenBank/DDBJ databases">
        <title>Evolutionary, genomic, and biogeographic characterization of Chryseobacterium nepalense represented by a plastic-degrading bacterium AC3.</title>
        <authorList>
            <person name="Yin Z."/>
            <person name="Liu X."/>
            <person name="Wang D."/>
            <person name="Xie Z."/>
        </authorList>
    </citation>
    <scope>NUCLEOTIDE SEQUENCE</scope>
    <source>
        <strain evidence="1">AC3</strain>
    </source>
</reference>
<evidence type="ECO:0000313" key="2">
    <source>
        <dbReference type="Proteomes" id="UP000830552"/>
    </source>
</evidence>
<organism evidence="1 2">
    <name type="scientific">Chryseobacterium nepalense</name>
    <dbReference type="NCBI Taxonomy" id="1854498"/>
    <lineage>
        <taxon>Bacteria</taxon>
        <taxon>Pseudomonadati</taxon>
        <taxon>Bacteroidota</taxon>
        <taxon>Flavobacteriia</taxon>
        <taxon>Flavobacteriales</taxon>
        <taxon>Weeksellaceae</taxon>
        <taxon>Chryseobacterium group</taxon>
        <taxon>Chryseobacterium</taxon>
    </lineage>
</organism>
<name>A0ABY4K7F0_9FLAO</name>
<dbReference type="RefSeq" id="WP_248391059.1">
    <property type="nucleotide sequence ID" value="NZ_CP096203.1"/>
</dbReference>
<dbReference type="EMBL" id="CP096203">
    <property type="protein sequence ID" value="UPQ75295.1"/>
    <property type="molecule type" value="Genomic_DNA"/>
</dbReference>
<gene>
    <name evidence="1" type="ORF">M0D58_14740</name>
</gene>
<keyword evidence="2" id="KW-1185">Reference proteome</keyword>
<sequence length="76" mass="8767">MENFDDEFGDLSGYKILSFEEVTQGFEGNKNPLGEMKKSRTFQEIINDIALNTPFGNNSMFYKEQREIIIGQIPKL</sequence>
<dbReference type="Proteomes" id="UP000830552">
    <property type="component" value="Chromosome"/>
</dbReference>
<protein>
    <submittedName>
        <fullName evidence="1">Uncharacterized protein</fullName>
    </submittedName>
</protein>
<accession>A0ABY4K7F0</accession>
<evidence type="ECO:0000313" key="1">
    <source>
        <dbReference type="EMBL" id="UPQ75295.1"/>
    </source>
</evidence>
<proteinExistence type="predicted"/>